<dbReference type="PROSITE" id="PS51318">
    <property type="entry name" value="TAT"/>
    <property type="match status" value="1"/>
</dbReference>
<dbReference type="eggNOG" id="arCOG09007">
    <property type="taxonomic scope" value="Archaea"/>
</dbReference>
<reference evidence="6 7" key="1">
    <citation type="journal article" date="2014" name="PLoS Genet.">
        <title>Phylogenetically driven sequencing of extremely halophilic archaea reveals strategies for static and dynamic osmo-response.</title>
        <authorList>
            <person name="Becker E.A."/>
            <person name="Seitzer P.M."/>
            <person name="Tritt A."/>
            <person name="Larsen D."/>
            <person name="Krusor M."/>
            <person name="Yao A.I."/>
            <person name="Wu D."/>
            <person name="Madern D."/>
            <person name="Eisen J.A."/>
            <person name="Darling A.E."/>
            <person name="Facciotti M.T."/>
        </authorList>
    </citation>
    <scope>NUCLEOTIDE SEQUENCE [LARGE SCALE GENOMIC DNA]</scope>
    <source>
        <strain evidence="6 7">DSM 12278</strain>
    </source>
</reference>
<dbReference type="SUPFAM" id="SSF49785">
    <property type="entry name" value="Galactose-binding domain-like"/>
    <property type="match status" value="2"/>
</dbReference>
<dbReference type="InterPro" id="IPR013320">
    <property type="entry name" value="ConA-like_dom_sf"/>
</dbReference>
<organism evidence="6 7">
    <name type="scientific">Natrialba asiatica (strain ATCC 700177 / DSM 12278 / JCM 9576 / FERM P-10747 / NBRC 102637 / 172P1)</name>
    <dbReference type="NCBI Taxonomy" id="29540"/>
    <lineage>
        <taxon>Archaea</taxon>
        <taxon>Methanobacteriati</taxon>
        <taxon>Methanobacteriota</taxon>
        <taxon>Stenosarchaea group</taxon>
        <taxon>Halobacteria</taxon>
        <taxon>Halobacteriales</taxon>
        <taxon>Natrialbaceae</taxon>
        <taxon>Natrialba</taxon>
    </lineage>
</organism>
<dbReference type="CDD" id="cd04080">
    <property type="entry name" value="CBM6_cellulase-like"/>
    <property type="match status" value="1"/>
</dbReference>
<keyword evidence="2" id="KW-0732">Signal</keyword>
<dbReference type="PROSITE" id="PS51175">
    <property type="entry name" value="CBM6"/>
    <property type="match status" value="1"/>
</dbReference>
<dbReference type="GO" id="GO:0005975">
    <property type="term" value="P:carbohydrate metabolic process"/>
    <property type="evidence" value="ECO:0007669"/>
    <property type="project" value="InterPro"/>
</dbReference>
<feature type="compositionally biased region" description="Basic and acidic residues" evidence="3">
    <location>
        <begin position="1"/>
        <end position="19"/>
    </location>
</feature>
<feature type="compositionally biased region" description="Polar residues" evidence="3">
    <location>
        <begin position="72"/>
        <end position="86"/>
    </location>
</feature>
<proteinExistence type="inferred from homology"/>
<dbReference type="Proteomes" id="UP000011554">
    <property type="component" value="Unassembled WGS sequence"/>
</dbReference>
<accession>M0B3S4</accession>
<dbReference type="Pfam" id="PF11721">
    <property type="entry name" value="Malectin"/>
    <property type="match status" value="1"/>
</dbReference>
<evidence type="ECO:0000256" key="1">
    <source>
        <dbReference type="ARBA" id="ARBA00006865"/>
    </source>
</evidence>
<dbReference type="InterPro" id="IPR005084">
    <property type="entry name" value="CBM6"/>
</dbReference>
<dbReference type="Gene3D" id="2.60.120.260">
    <property type="entry name" value="Galactose-binding domain-like"/>
    <property type="match status" value="1"/>
</dbReference>
<dbReference type="GO" id="GO:0004553">
    <property type="term" value="F:hydrolase activity, hydrolyzing O-glycosyl compounds"/>
    <property type="evidence" value="ECO:0007669"/>
    <property type="project" value="InterPro"/>
</dbReference>
<dbReference type="Pfam" id="PF03422">
    <property type="entry name" value="CBM_6"/>
    <property type="match status" value="1"/>
</dbReference>
<dbReference type="SUPFAM" id="SSF49899">
    <property type="entry name" value="Concanavalin A-like lectins/glucanases"/>
    <property type="match status" value="1"/>
</dbReference>
<dbReference type="RefSeq" id="WP_006107284.1">
    <property type="nucleotide sequence ID" value="NZ_AOIO01000007.1"/>
</dbReference>
<protein>
    <submittedName>
        <fullName evidence="6">Laminarinase</fullName>
    </submittedName>
</protein>
<evidence type="ECO:0000313" key="7">
    <source>
        <dbReference type="Proteomes" id="UP000011554"/>
    </source>
</evidence>
<gene>
    <name evidence="6" type="ORF">C481_02417</name>
</gene>
<evidence type="ECO:0000256" key="2">
    <source>
        <dbReference type="ARBA" id="ARBA00022729"/>
    </source>
</evidence>
<dbReference type="Gene3D" id="2.60.120.200">
    <property type="match status" value="1"/>
</dbReference>
<dbReference type="InterPro" id="IPR050546">
    <property type="entry name" value="Glycosyl_Hydrlase_16"/>
</dbReference>
<dbReference type="Pfam" id="PF00722">
    <property type="entry name" value="Glyco_hydro_16"/>
    <property type="match status" value="1"/>
</dbReference>
<dbReference type="STRING" id="29540.C481_02417"/>
<dbReference type="OrthoDB" id="8638at2157"/>
<feature type="domain" description="GH16" evidence="5">
    <location>
        <begin position="355"/>
        <end position="618"/>
    </location>
</feature>
<comment type="caution">
    <text evidence="6">The sequence shown here is derived from an EMBL/GenBank/DDBJ whole genome shotgun (WGS) entry which is preliminary data.</text>
</comment>
<dbReference type="eggNOG" id="arCOG09822">
    <property type="taxonomic scope" value="Archaea"/>
</dbReference>
<evidence type="ECO:0000259" key="5">
    <source>
        <dbReference type="PROSITE" id="PS51762"/>
    </source>
</evidence>
<dbReference type="PATRIC" id="fig|29540.5.peg.500"/>
<dbReference type="PROSITE" id="PS51762">
    <property type="entry name" value="GH16_2"/>
    <property type="match status" value="1"/>
</dbReference>
<dbReference type="PANTHER" id="PTHR10963">
    <property type="entry name" value="GLYCOSYL HYDROLASE-RELATED"/>
    <property type="match status" value="1"/>
</dbReference>
<dbReference type="SMART" id="SM00606">
    <property type="entry name" value="CBD_IV"/>
    <property type="match status" value="1"/>
</dbReference>
<evidence type="ECO:0000259" key="4">
    <source>
        <dbReference type="PROSITE" id="PS51175"/>
    </source>
</evidence>
<dbReference type="InterPro" id="IPR006311">
    <property type="entry name" value="TAT_signal"/>
</dbReference>
<dbReference type="GO" id="GO:0030246">
    <property type="term" value="F:carbohydrate binding"/>
    <property type="evidence" value="ECO:0007669"/>
    <property type="project" value="InterPro"/>
</dbReference>
<dbReference type="InterPro" id="IPR021720">
    <property type="entry name" value="Malectin_dom"/>
</dbReference>
<sequence>MTDQRHAARRAEGSKDTTVPRRRFLGAAAVAAAGAGLASSVASAAPGDVAFAVNAGGSAYTAADGTDYRADTSYSGGSAAQSSDSIAGTDDDDLYRSERYGDFSYDIELAAGTYDIELHFAETYWEASGDRVFDVSVAGTEAVADLDIYAEVGHDAALVRTISGVDVPGGTLTISATSDVDNAVINAIRVVEANGDGSSSQQPYGGSAWTIPGRIEAEDYDTGGEGVAYHDTTSGNAGGAYRADDVDIESATEGGYNVGWIAADEWLEYTVDADSTTTYDLDLRVASASGGGQVRVEVDGTDVTGSLDFDATGGWQEWTTVTAGSVNLAAGQHVVRVYAETGDWNFNYLELRPAGGDGGATYPDDPGNLDGRSWDQFFADHFDGDSLDTSVWVDQEGNGHDYGVPGWGNGEEQYYSRDNRWVENSNLVVEIREEQASDEHGTYDYTSGKLVTQGNLDFQYGRVDFRSKLVEDQGLWPAHWMLPAGDAAWPDDGEIDIMELVGNEPAAVHGTVHGPGYSGGGSIGGGYHLDSGVFADDFHVFSVVWDPGVIKWYVDGEHFFTVTREDVESGGNDWVFDDGPFWLILNCAVGGEWPGSPDETTTFPQRMEIDYVRLFTEA</sequence>
<dbReference type="Gene3D" id="2.60.120.430">
    <property type="entry name" value="Galactose-binding lectin"/>
    <property type="match status" value="1"/>
</dbReference>
<name>M0B3S4_NATA1</name>
<dbReference type="PANTHER" id="PTHR10963:SF55">
    <property type="entry name" value="GLYCOSIDE HYDROLASE FAMILY 16 PROTEIN"/>
    <property type="match status" value="1"/>
</dbReference>
<evidence type="ECO:0000313" key="6">
    <source>
        <dbReference type="EMBL" id="ELZ05536.1"/>
    </source>
</evidence>
<dbReference type="EMBL" id="AOIO01000007">
    <property type="protein sequence ID" value="ELZ05536.1"/>
    <property type="molecule type" value="Genomic_DNA"/>
</dbReference>
<feature type="domain" description="CBM6" evidence="4">
    <location>
        <begin position="213"/>
        <end position="352"/>
    </location>
</feature>
<evidence type="ECO:0000256" key="3">
    <source>
        <dbReference type="SAM" id="MobiDB-lite"/>
    </source>
</evidence>
<comment type="similarity">
    <text evidence="1">Belongs to the glycosyl hydrolase 16 family.</text>
</comment>
<dbReference type="InterPro" id="IPR000757">
    <property type="entry name" value="Beta-glucanase-like"/>
</dbReference>
<dbReference type="InterPro" id="IPR008979">
    <property type="entry name" value="Galactose-bd-like_sf"/>
</dbReference>
<feature type="region of interest" description="Disordered" evidence="3">
    <location>
        <begin position="1"/>
        <end position="20"/>
    </location>
</feature>
<dbReference type="InterPro" id="IPR006584">
    <property type="entry name" value="Cellulose-bd_IV"/>
</dbReference>
<dbReference type="AlphaFoldDB" id="M0B3S4"/>
<dbReference type="CDD" id="cd08023">
    <property type="entry name" value="GH16_laminarinase_like"/>
    <property type="match status" value="1"/>
</dbReference>
<feature type="region of interest" description="Disordered" evidence="3">
    <location>
        <begin position="72"/>
        <end position="91"/>
    </location>
</feature>
<keyword evidence="7" id="KW-1185">Reference proteome</keyword>